<dbReference type="Pfam" id="PF00440">
    <property type="entry name" value="TetR_N"/>
    <property type="match status" value="1"/>
</dbReference>
<dbReference type="Proteomes" id="UP000319769">
    <property type="component" value="Unassembled WGS sequence"/>
</dbReference>
<dbReference type="GO" id="GO:0003700">
    <property type="term" value="F:DNA-binding transcription factor activity"/>
    <property type="evidence" value="ECO:0007669"/>
    <property type="project" value="TreeGrafter"/>
</dbReference>
<accession>A0A5N0UZP0</accession>
<dbReference type="PANTHER" id="PTHR30055">
    <property type="entry name" value="HTH-TYPE TRANSCRIPTIONAL REGULATOR RUTR"/>
    <property type="match status" value="1"/>
</dbReference>
<dbReference type="InterPro" id="IPR009057">
    <property type="entry name" value="Homeodomain-like_sf"/>
</dbReference>
<dbReference type="InterPro" id="IPR001647">
    <property type="entry name" value="HTH_TetR"/>
</dbReference>
<dbReference type="InterPro" id="IPR036271">
    <property type="entry name" value="Tet_transcr_reg_TetR-rel_C_sf"/>
</dbReference>
<gene>
    <name evidence="6" type="ORF">FPZ12_026720</name>
</gene>
<organism evidence="6 7">
    <name type="scientific">Amycolatopsis acidicola</name>
    <dbReference type="NCBI Taxonomy" id="2596893"/>
    <lineage>
        <taxon>Bacteria</taxon>
        <taxon>Bacillati</taxon>
        <taxon>Actinomycetota</taxon>
        <taxon>Actinomycetes</taxon>
        <taxon>Pseudonocardiales</taxon>
        <taxon>Pseudonocardiaceae</taxon>
        <taxon>Amycolatopsis</taxon>
    </lineage>
</organism>
<dbReference type="PANTHER" id="PTHR30055:SF234">
    <property type="entry name" value="HTH-TYPE TRANSCRIPTIONAL REGULATOR BETI"/>
    <property type="match status" value="1"/>
</dbReference>
<dbReference type="Gene3D" id="1.10.357.10">
    <property type="entry name" value="Tetracycline Repressor, domain 2"/>
    <property type="match status" value="1"/>
</dbReference>
<keyword evidence="7" id="KW-1185">Reference proteome</keyword>
<evidence type="ECO:0000256" key="1">
    <source>
        <dbReference type="ARBA" id="ARBA00023015"/>
    </source>
</evidence>
<dbReference type="SUPFAM" id="SSF46689">
    <property type="entry name" value="Homeodomain-like"/>
    <property type="match status" value="1"/>
</dbReference>
<reference evidence="6" key="1">
    <citation type="submission" date="2019-09" db="EMBL/GenBank/DDBJ databases">
        <authorList>
            <person name="Teo W.F.A."/>
            <person name="Duangmal K."/>
        </authorList>
    </citation>
    <scope>NUCLEOTIDE SEQUENCE [LARGE SCALE GENOMIC DNA]</scope>
    <source>
        <strain evidence="6">K81G1</strain>
    </source>
</reference>
<dbReference type="InterPro" id="IPR050109">
    <property type="entry name" value="HTH-type_TetR-like_transc_reg"/>
</dbReference>
<name>A0A5N0UZP0_9PSEU</name>
<evidence type="ECO:0000313" key="7">
    <source>
        <dbReference type="Proteomes" id="UP000319769"/>
    </source>
</evidence>
<evidence type="ECO:0000256" key="3">
    <source>
        <dbReference type="ARBA" id="ARBA00023163"/>
    </source>
</evidence>
<keyword evidence="3" id="KW-0804">Transcription</keyword>
<proteinExistence type="predicted"/>
<dbReference type="PROSITE" id="PS50977">
    <property type="entry name" value="HTH_TETR_2"/>
    <property type="match status" value="1"/>
</dbReference>
<comment type="caution">
    <text evidence="6">The sequence shown here is derived from an EMBL/GenBank/DDBJ whole genome shotgun (WGS) entry which is preliminary data.</text>
</comment>
<evidence type="ECO:0000259" key="5">
    <source>
        <dbReference type="PROSITE" id="PS50977"/>
    </source>
</evidence>
<sequence length="164" mass="18947">MEDVARAAGISRATLYRYFADRESLLTALVRRRARQNMKTAHAYLKRRRTIETRIVDGIVRNVRRGKHDPLMHLLVSPEQMALATKLLEGTGLANELTRELWEPVLREAQEAGEIAPEVDVVELCEWIAHLEIMFISQVEDTPEAFTWVRRMVERFVVPALTPR</sequence>
<feature type="domain" description="HTH tetR-type" evidence="5">
    <location>
        <begin position="1"/>
        <end position="37"/>
    </location>
</feature>
<dbReference type="OrthoDB" id="6077212at2"/>
<dbReference type="EMBL" id="VMNW02000046">
    <property type="protein sequence ID" value="KAA9156792.1"/>
    <property type="molecule type" value="Genomic_DNA"/>
</dbReference>
<keyword evidence="2 4" id="KW-0238">DNA-binding</keyword>
<protein>
    <submittedName>
        <fullName evidence="6">Helix-turn-helix transcriptional regulator</fullName>
    </submittedName>
</protein>
<evidence type="ECO:0000256" key="2">
    <source>
        <dbReference type="ARBA" id="ARBA00023125"/>
    </source>
</evidence>
<keyword evidence="1" id="KW-0805">Transcription regulation</keyword>
<evidence type="ECO:0000256" key="4">
    <source>
        <dbReference type="PROSITE-ProRule" id="PRU00335"/>
    </source>
</evidence>
<evidence type="ECO:0000313" key="6">
    <source>
        <dbReference type="EMBL" id="KAA9156792.1"/>
    </source>
</evidence>
<dbReference type="AlphaFoldDB" id="A0A5N0UZP0"/>
<comment type="caution">
    <text evidence="4">Lacks conserved residue(s) required for the propagation of feature annotation.</text>
</comment>
<dbReference type="SUPFAM" id="SSF48498">
    <property type="entry name" value="Tetracyclin repressor-like, C-terminal domain"/>
    <property type="match status" value="1"/>
</dbReference>
<dbReference type="GO" id="GO:0000976">
    <property type="term" value="F:transcription cis-regulatory region binding"/>
    <property type="evidence" value="ECO:0007669"/>
    <property type="project" value="TreeGrafter"/>
</dbReference>